<dbReference type="PROSITE" id="PS50151">
    <property type="entry name" value="UVR"/>
    <property type="match status" value="1"/>
</dbReference>
<feature type="non-terminal residue" evidence="3">
    <location>
        <position position="1"/>
    </location>
</feature>
<evidence type="ECO:0008006" key="4">
    <source>
        <dbReference type="Google" id="ProtNLM"/>
    </source>
</evidence>
<feature type="domain" description="UvrC family homology region profile" evidence="2">
    <location>
        <begin position="195"/>
        <end position="348"/>
    </location>
</feature>
<evidence type="ECO:0000259" key="1">
    <source>
        <dbReference type="PROSITE" id="PS50151"/>
    </source>
</evidence>
<dbReference type="EMBL" id="LAZR01005776">
    <property type="protein sequence ID" value="KKM97212.1"/>
    <property type="molecule type" value="Genomic_DNA"/>
</dbReference>
<dbReference type="GO" id="GO:0009381">
    <property type="term" value="F:excinuclease ABC activity"/>
    <property type="evidence" value="ECO:0007669"/>
    <property type="project" value="InterPro"/>
</dbReference>
<name>A0A0F9PVI9_9ZZZZ</name>
<accession>A0A0F9PVI9</accession>
<feature type="domain" description="UVR" evidence="1">
    <location>
        <begin position="144"/>
        <end position="179"/>
    </location>
</feature>
<proteinExistence type="predicted"/>
<dbReference type="InterPro" id="IPR001162">
    <property type="entry name" value="UvrC_RNase_H_dom"/>
</dbReference>
<gene>
    <name evidence="3" type="ORF">LCGC14_1170370</name>
</gene>
<sequence length="658" mass="71602">RTTVHHEDDVVLVVDCETCAASGAVDHVMIVFKAHRAEATPAEVAHAEAVARGLGVEITRRVLDDGARYFGPYASAGSVRRTLDLVKKLFPWRSCTKTITGNDPRPCLDYYIQRCIGPCASLCSKQEYDEVVRQVILFLEGRTEEVTRGLRRSMGEASASLEYERAAGLRDQIRAIERTTERQVMEVVERVDMDVFGLARHGGEAGVQVFFVRGGNVIGRDTFALDGALDEPDANVLAGFLEQFYQSAPYVPPRILLPFPVTDQALIQDWLSQQRGKRPDGLPGQGRPSARVQVLVPQRGDKRALVQTVVENARESLQAARTAAEKALNSAREKALGAVKDLESADKVLAGCKTRHQKAVEVFRTKLAGAGLTAEAFQSLKPAVETLDEDRETVETYRREHKSASDSATDAASAIEGMSWPDLEALRETHQTHGEALGNATEERVAAQGHVDHLDRLRKGMEETLRKLEEAEAASGPLRGLAALVNGQNSQRLTLETFAIGAMFDQILEAANLRFGPMTNYQYSLEREMENGGRGKRGLGTQVFDAHTGKSRATSTLSGGETFIAALSLALGLADVVEAASGKVRLDTIFIDEGFGSLDTENGSGTLEQVLQVLNSIVRQNRAVGLISHVPLVQEAIPNGFYVRKGMSGSSIEERGLV</sequence>
<dbReference type="GO" id="GO:0009380">
    <property type="term" value="C:excinuclease repair complex"/>
    <property type="evidence" value="ECO:0007669"/>
    <property type="project" value="TreeGrafter"/>
</dbReference>
<dbReference type="InterPro" id="IPR050066">
    <property type="entry name" value="UvrABC_protein_C"/>
</dbReference>
<evidence type="ECO:0000259" key="2">
    <source>
        <dbReference type="PROSITE" id="PS50165"/>
    </source>
</evidence>
<dbReference type="AlphaFoldDB" id="A0A0F9PVI9"/>
<dbReference type="PANTHER" id="PTHR30562">
    <property type="entry name" value="UVRC/OXIDOREDUCTASE"/>
    <property type="match status" value="1"/>
</dbReference>
<dbReference type="Gene3D" id="3.40.50.300">
    <property type="entry name" value="P-loop containing nucleotide triphosphate hydrolases"/>
    <property type="match status" value="1"/>
</dbReference>
<dbReference type="InterPro" id="IPR036876">
    <property type="entry name" value="UVR_dom_sf"/>
</dbReference>
<dbReference type="PANTHER" id="PTHR30562:SF1">
    <property type="entry name" value="UVRABC SYSTEM PROTEIN C"/>
    <property type="match status" value="1"/>
</dbReference>
<dbReference type="InterPro" id="IPR027417">
    <property type="entry name" value="P-loop_NTPase"/>
</dbReference>
<dbReference type="Pfam" id="PF02151">
    <property type="entry name" value="UVR"/>
    <property type="match status" value="1"/>
</dbReference>
<comment type="caution">
    <text evidence="3">The sequence shown here is derived from an EMBL/GenBank/DDBJ whole genome shotgun (WGS) entry which is preliminary data.</text>
</comment>
<dbReference type="SUPFAM" id="SSF46600">
    <property type="entry name" value="C-terminal UvrC-binding domain of UvrB"/>
    <property type="match status" value="1"/>
</dbReference>
<dbReference type="Pfam" id="PF22920">
    <property type="entry name" value="UvrC_RNaseH"/>
    <property type="match status" value="1"/>
</dbReference>
<dbReference type="SUPFAM" id="SSF52540">
    <property type="entry name" value="P-loop containing nucleoside triphosphate hydrolases"/>
    <property type="match status" value="1"/>
</dbReference>
<dbReference type="Pfam" id="PF13558">
    <property type="entry name" value="SbcC_Walker_B"/>
    <property type="match status" value="1"/>
</dbReference>
<dbReference type="GO" id="GO:0006974">
    <property type="term" value="P:DNA damage response"/>
    <property type="evidence" value="ECO:0007669"/>
    <property type="project" value="TreeGrafter"/>
</dbReference>
<protein>
    <recommendedName>
        <fullName evidence="4">UVR domain-containing protein</fullName>
    </recommendedName>
</protein>
<dbReference type="InterPro" id="IPR001943">
    <property type="entry name" value="UVR_dom"/>
</dbReference>
<reference evidence="3" key="1">
    <citation type="journal article" date="2015" name="Nature">
        <title>Complex archaea that bridge the gap between prokaryotes and eukaryotes.</title>
        <authorList>
            <person name="Spang A."/>
            <person name="Saw J.H."/>
            <person name="Jorgensen S.L."/>
            <person name="Zaremba-Niedzwiedzka K."/>
            <person name="Martijn J."/>
            <person name="Lind A.E."/>
            <person name="van Eijk R."/>
            <person name="Schleper C."/>
            <person name="Guy L."/>
            <person name="Ettema T.J."/>
        </authorList>
    </citation>
    <scope>NUCLEOTIDE SEQUENCE</scope>
</reference>
<dbReference type="Gene3D" id="4.10.860.10">
    <property type="entry name" value="UVR domain"/>
    <property type="match status" value="1"/>
</dbReference>
<organism evidence="3">
    <name type="scientific">marine sediment metagenome</name>
    <dbReference type="NCBI Taxonomy" id="412755"/>
    <lineage>
        <taxon>unclassified sequences</taxon>
        <taxon>metagenomes</taxon>
        <taxon>ecological metagenomes</taxon>
    </lineage>
</organism>
<evidence type="ECO:0000313" key="3">
    <source>
        <dbReference type="EMBL" id="KKM97212.1"/>
    </source>
</evidence>
<dbReference type="PROSITE" id="PS50165">
    <property type="entry name" value="UVRC"/>
    <property type="match status" value="1"/>
</dbReference>